<dbReference type="PANTHER" id="PTHR34379">
    <property type="entry name" value="OS07G0553800 PROTEIN"/>
    <property type="match status" value="1"/>
</dbReference>
<reference evidence="3" key="1">
    <citation type="submission" date="2021-01" db="UniProtKB">
        <authorList>
            <consortium name="EnsemblPlants"/>
        </authorList>
    </citation>
    <scope>IDENTIFICATION</scope>
</reference>
<feature type="transmembrane region" description="Helical" evidence="2">
    <location>
        <begin position="192"/>
        <end position="225"/>
    </location>
</feature>
<keyword evidence="2" id="KW-0472">Membrane</keyword>
<feature type="compositionally biased region" description="Basic and acidic residues" evidence="1">
    <location>
        <begin position="249"/>
        <end position="264"/>
    </location>
</feature>
<dbReference type="PANTHER" id="PTHR34379:SF6">
    <property type="entry name" value="PROTEIN 3F"/>
    <property type="match status" value="1"/>
</dbReference>
<dbReference type="Gramene" id="Kaladp0053s0363.1.v1.1">
    <property type="protein sequence ID" value="Kaladp0053s0363.1.v1.1"/>
    <property type="gene ID" value="Kaladp0053s0363.v1.1"/>
</dbReference>
<dbReference type="EnsemblPlants" id="Kaladp0053s0363.1.v1.1">
    <property type="protein sequence ID" value="Kaladp0053s0363.1.v1.1"/>
    <property type="gene ID" value="Kaladp0053s0363.v1.1"/>
</dbReference>
<evidence type="ECO:0000313" key="4">
    <source>
        <dbReference type="Proteomes" id="UP000594263"/>
    </source>
</evidence>
<sequence length="275" mass="31071">MKVHHDSSDKSVFIGRSNSMSRFLCFKLLDMEIDPGTVTDKVVYYPPKRNQMNKCSSERERKIDSRDEKGSGRRGLTRAVKAVLFYTKLRRRDQESKIASKSMRRVSSNSSFLFTTKRSHSHDFEARTGLAKSSSTRSTSSSISSSSTSSSLSLQNPETCTRVSSSIQNPKPPKQRSLKKQINLEEGSPGSVIMGFLLILITLTFTILWGKLWAIALNVIWLYLIPQNGSSGRREKSAEVAAKQSESSGEQRRRVIMEGLLDRKHSSHHQTRQQR</sequence>
<keyword evidence="2" id="KW-1133">Transmembrane helix</keyword>
<keyword evidence="4" id="KW-1185">Reference proteome</keyword>
<proteinExistence type="predicted"/>
<accession>A0A7N0U3R2</accession>
<organism evidence="3 4">
    <name type="scientific">Kalanchoe fedtschenkoi</name>
    <name type="common">Lavender scallops</name>
    <name type="synonym">South American air plant</name>
    <dbReference type="NCBI Taxonomy" id="63787"/>
    <lineage>
        <taxon>Eukaryota</taxon>
        <taxon>Viridiplantae</taxon>
        <taxon>Streptophyta</taxon>
        <taxon>Embryophyta</taxon>
        <taxon>Tracheophyta</taxon>
        <taxon>Spermatophyta</taxon>
        <taxon>Magnoliopsida</taxon>
        <taxon>eudicotyledons</taxon>
        <taxon>Gunneridae</taxon>
        <taxon>Pentapetalae</taxon>
        <taxon>Saxifragales</taxon>
        <taxon>Crassulaceae</taxon>
        <taxon>Kalanchoe</taxon>
    </lineage>
</organism>
<evidence type="ECO:0000256" key="2">
    <source>
        <dbReference type="SAM" id="Phobius"/>
    </source>
</evidence>
<feature type="region of interest" description="Disordered" evidence="1">
    <location>
        <begin position="229"/>
        <end position="275"/>
    </location>
</feature>
<feature type="region of interest" description="Disordered" evidence="1">
    <location>
        <begin position="50"/>
        <end position="75"/>
    </location>
</feature>
<feature type="compositionally biased region" description="Polar residues" evidence="1">
    <location>
        <begin position="154"/>
        <end position="169"/>
    </location>
</feature>
<dbReference type="Proteomes" id="UP000594263">
    <property type="component" value="Unplaced"/>
</dbReference>
<protein>
    <submittedName>
        <fullName evidence="3">Uncharacterized protein</fullName>
    </submittedName>
</protein>
<feature type="compositionally biased region" description="Low complexity" evidence="1">
    <location>
        <begin position="133"/>
        <end position="153"/>
    </location>
</feature>
<name>A0A7N0U3R2_KALFE</name>
<evidence type="ECO:0000256" key="1">
    <source>
        <dbReference type="SAM" id="MobiDB-lite"/>
    </source>
</evidence>
<dbReference type="InterPro" id="IPR040411">
    <property type="entry name" value="At5g23160-like"/>
</dbReference>
<feature type="compositionally biased region" description="Basic residues" evidence="1">
    <location>
        <begin position="265"/>
        <end position="275"/>
    </location>
</feature>
<feature type="region of interest" description="Disordered" evidence="1">
    <location>
        <begin position="125"/>
        <end position="179"/>
    </location>
</feature>
<evidence type="ECO:0000313" key="3">
    <source>
        <dbReference type="EnsemblPlants" id="Kaladp0053s0363.1.v1.1"/>
    </source>
</evidence>
<feature type="compositionally biased region" description="Basic and acidic residues" evidence="1">
    <location>
        <begin position="56"/>
        <end position="71"/>
    </location>
</feature>
<keyword evidence="2" id="KW-0812">Transmembrane</keyword>
<dbReference type="AlphaFoldDB" id="A0A7N0U3R2"/>
<dbReference type="OMA" id="AVTIFWG"/>